<proteinExistence type="inferred from homology"/>
<evidence type="ECO:0000256" key="5">
    <source>
        <dbReference type="ARBA" id="ARBA00022692"/>
    </source>
</evidence>
<gene>
    <name evidence="12" type="ORF">B0J13DRAFT_509994</name>
</gene>
<dbReference type="EMBL" id="JAGMUU010000021">
    <property type="protein sequence ID" value="KAH7129586.1"/>
    <property type="molecule type" value="Genomic_DNA"/>
</dbReference>
<keyword evidence="5" id="KW-0812">Transmembrane</keyword>
<evidence type="ECO:0000256" key="7">
    <source>
        <dbReference type="ARBA" id="ARBA00022989"/>
    </source>
</evidence>
<dbReference type="InterPro" id="IPR002938">
    <property type="entry name" value="FAD-bd"/>
</dbReference>
<comment type="similarity">
    <text evidence="3">Belongs to the paxM FAD-dependent monooxygenase family.</text>
</comment>
<sequence>MSTSERKFRVVVVGGGPAGLCLAHSLTLAGIDYVLLEGRDAVVEDTGLGLALWPHCVRILDQFGLLEEARESYLPVYDKYNHRSDGSEITHTELNREIEKSHGHPWMLFRRQKLLELLHSRLPEQDSRILLGKKVVSIDTHPNGVTVHCSDSTIEEGSIVVGCDGIHSSVRRIMRDLMLKASVKVTDSESPMVAQYQMLAVHIDPLPDMEAGRLWETRYDKKNIQVFMLKDQGWIHAYRRLPTPISKPTRQTEEDAVSFATSLMDFQITEDKKFSNLWPVRKWFRLLNLEEGSIHSWHWDRIVLLGDSVHKMTPNSGIGLNQGWQGVASLTNILHKLLETNVAPNTQTLDKAFAEYKAKTEWMAKNSMRLSSLYTRITAWHNAFYKAADYLGPYLGGDLLIFKLLASPIVKKGIVVDFVPERGLPAANIEWDNKAPAEHID</sequence>
<dbReference type="InterPro" id="IPR036188">
    <property type="entry name" value="FAD/NAD-bd_sf"/>
</dbReference>
<evidence type="ECO:0000256" key="3">
    <source>
        <dbReference type="ARBA" id="ARBA00007992"/>
    </source>
</evidence>
<comment type="caution">
    <text evidence="12">The sequence shown here is derived from an EMBL/GenBank/DDBJ whole genome shotgun (WGS) entry which is preliminary data.</text>
</comment>
<dbReference type="Pfam" id="PF01494">
    <property type="entry name" value="FAD_binding_3"/>
    <property type="match status" value="1"/>
</dbReference>
<accession>A0A9P9IR98</accession>
<comment type="cofactor">
    <cofactor evidence="1">
        <name>FAD</name>
        <dbReference type="ChEBI" id="CHEBI:57692"/>
    </cofactor>
</comment>
<dbReference type="GO" id="GO:0004497">
    <property type="term" value="F:monooxygenase activity"/>
    <property type="evidence" value="ECO:0007669"/>
    <property type="project" value="UniProtKB-KW"/>
</dbReference>
<dbReference type="PANTHER" id="PTHR47356">
    <property type="entry name" value="FAD-DEPENDENT MONOOXYGENASE ASQG-RELATED"/>
    <property type="match status" value="1"/>
</dbReference>
<evidence type="ECO:0000256" key="10">
    <source>
        <dbReference type="ARBA" id="ARBA00023136"/>
    </source>
</evidence>
<evidence type="ECO:0000256" key="6">
    <source>
        <dbReference type="ARBA" id="ARBA00022827"/>
    </source>
</evidence>
<evidence type="ECO:0000313" key="12">
    <source>
        <dbReference type="EMBL" id="KAH7129586.1"/>
    </source>
</evidence>
<dbReference type="AlphaFoldDB" id="A0A9P9IR98"/>
<evidence type="ECO:0000259" key="11">
    <source>
        <dbReference type="Pfam" id="PF01494"/>
    </source>
</evidence>
<dbReference type="Proteomes" id="UP000717696">
    <property type="component" value="Unassembled WGS sequence"/>
</dbReference>
<name>A0A9P9IR98_9HYPO</name>
<dbReference type="PANTHER" id="PTHR47356:SF2">
    <property type="entry name" value="FAD-BINDING DOMAIN-CONTAINING PROTEIN-RELATED"/>
    <property type="match status" value="1"/>
</dbReference>
<evidence type="ECO:0000256" key="9">
    <source>
        <dbReference type="ARBA" id="ARBA00023033"/>
    </source>
</evidence>
<evidence type="ECO:0000256" key="4">
    <source>
        <dbReference type="ARBA" id="ARBA00022630"/>
    </source>
</evidence>
<dbReference type="PRINTS" id="PR00420">
    <property type="entry name" value="RNGMNOXGNASE"/>
</dbReference>
<keyword evidence="9" id="KW-0503">Monooxygenase</keyword>
<keyword evidence="7" id="KW-1133">Transmembrane helix</keyword>
<evidence type="ECO:0000313" key="13">
    <source>
        <dbReference type="Proteomes" id="UP000717696"/>
    </source>
</evidence>
<feature type="domain" description="FAD-binding" evidence="11">
    <location>
        <begin position="9"/>
        <end position="339"/>
    </location>
</feature>
<protein>
    <recommendedName>
        <fullName evidence="11">FAD-binding domain-containing protein</fullName>
    </recommendedName>
</protein>
<dbReference type="GO" id="GO:0071949">
    <property type="term" value="F:FAD binding"/>
    <property type="evidence" value="ECO:0007669"/>
    <property type="project" value="InterPro"/>
</dbReference>
<organism evidence="12 13">
    <name type="scientific">Dactylonectria estremocensis</name>
    <dbReference type="NCBI Taxonomy" id="1079267"/>
    <lineage>
        <taxon>Eukaryota</taxon>
        <taxon>Fungi</taxon>
        <taxon>Dikarya</taxon>
        <taxon>Ascomycota</taxon>
        <taxon>Pezizomycotina</taxon>
        <taxon>Sordariomycetes</taxon>
        <taxon>Hypocreomycetidae</taxon>
        <taxon>Hypocreales</taxon>
        <taxon>Nectriaceae</taxon>
        <taxon>Dactylonectria</taxon>
    </lineage>
</organism>
<dbReference type="SUPFAM" id="SSF51905">
    <property type="entry name" value="FAD/NAD(P)-binding domain"/>
    <property type="match status" value="1"/>
</dbReference>
<dbReference type="GO" id="GO:0016020">
    <property type="term" value="C:membrane"/>
    <property type="evidence" value="ECO:0007669"/>
    <property type="project" value="UniProtKB-SubCell"/>
</dbReference>
<evidence type="ECO:0000256" key="8">
    <source>
        <dbReference type="ARBA" id="ARBA00023002"/>
    </source>
</evidence>
<dbReference type="Gene3D" id="3.50.50.60">
    <property type="entry name" value="FAD/NAD(P)-binding domain"/>
    <property type="match status" value="1"/>
</dbReference>
<dbReference type="InterPro" id="IPR050562">
    <property type="entry name" value="FAD_mOase_fung"/>
</dbReference>
<comment type="subcellular location">
    <subcellularLocation>
        <location evidence="2">Membrane</location>
    </subcellularLocation>
</comment>
<reference evidence="12" key="1">
    <citation type="journal article" date="2021" name="Nat. Commun.">
        <title>Genetic determinants of endophytism in the Arabidopsis root mycobiome.</title>
        <authorList>
            <person name="Mesny F."/>
            <person name="Miyauchi S."/>
            <person name="Thiergart T."/>
            <person name="Pickel B."/>
            <person name="Atanasova L."/>
            <person name="Karlsson M."/>
            <person name="Huettel B."/>
            <person name="Barry K.W."/>
            <person name="Haridas S."/>
            <person name="Chen C."/>
            <person name="Bauer D."/>
            <person name="Andreopoulos W."/>
            <person name="Pangilinan J."/>
            <person name="LaButti K."/>
            <person name="Riley R."/>
            <person name="Lipzen A."/>
            <person name="Clum A."/>
            <person name="Drula E."/>
            <person name="Henrissat B."/>
            <person name="Kohler A."/>
            <person name="Grigoriev I.V."/>
            <person name="Martin F.M."/>
            <person name="Hacquard S."/>
        </authorList>
    </citation>
    <scope>NUCLEOTIDE SEQUENCE</scope>
    <source>
        <strain evidence="12">MPI-CAGE-AT-0021</strain>
    </source>
</reference>
<keyword evidence="10" id="KW-0472">Membrane</keyword>
<keyword evidence="4" id="KW-0285">Flavoprotein</keyword>
<keyword evidence="13" id="KW-1185">Reference proteome</keyword>
<keyword evidence="8" id="KW-0560">Oxidoreductase</keyword>
<dbReference type="OrthoDB" id="2431938at2759"/>
<evidence type="ECO:0000256" key="1">
    <source>
        <dbReference type="ARBA" id="ARBA00001974"/>
    </source>
</evidence>
<evidence type="ECO:0000256" key="2">
    <source>
        <dbReference type="ARBA" id="ARBA00004370"/>
    </source>
</evidence>
<keyword evidence="6" id="KW-0274">FAD</keyword>